<sequence length="100" mass="11614">MLETIITSVATAVITGVVTFAAQERRLKSELRAEFMAEQVAKSLLEDERWKKRTFKVIKKRLGGFEDEELRRILVRAGAVRFEDEGEEFWGLLSRNRKDL</sequence>
<dbReference type="Proteomes" id="UP000238634">
    <property type="component" value="Unassembled WGS sequence"/>
</dbReference>
<reference evidence="2 3" key="2">
    <citation type="submission" date="2018-03" db="EMBL/GenBank/DDBJ databases">
        <title>The ancient ancestry and fast evolution of plastids.</title>
        <authorList>
            <person name="Moore K.R."/>
            <person name="Magnabosco C."/>
            <person name="Momper L."/>
            <person name="Gold D.A."/>
            <person name="Bosak T."/>
            <person name="Fournier G.P."/>
        </authorList>
    </citation>
    <scope>NUCLEOTIDE SEQUENCE [LARGE SCALE GENOMIC DNA]</scope>
    <source>
        <strain evidence="2 3">ULC007</strain>
    </source>
</reference>
<keyword evidence="1" id="KW-0812">Transmembrane</keyword>
<dbReference type="EMBL" id="PVWG01000007">
    <property type="protein sequence ID" value="PSB20057.1"/>
    <property type="molecule type" value="Genomic_DNA"/>
</dbReference>
<proteinExistence type="predicted"/>
<accession>A0A2T1DHV9</accession>
<protein>
    <submittedName>
        <fullName evidence="2">Uncharacterized protein</fullName>
    </submittedName>
</protein>
<evidence type="ECO:0000313" key="2">
    <source>
        <dbReference type="EMBL" id="PSB20057.1"/>
    </source>
</evidence>
<dbReference type="OrthoDB" id="5197177at2"/>
<keyword evidence="1" id="KW-0472">Membrane</keyword>
<comment type="caution">
    <text evidence="2">The sequence shown here is derived from an EMBL/GenBank/DDBJ whole genome shotgun (WGS) entry which is preliminary data.</text>
</comment>
<evidence type="ECO:0000256" key="1">
    <source>
        <dbReference type="SAM" id="Phobius"/>
    </source>
</evidence>
<gene>
    <name evidence="2" type="ORF">C7B65_08335</name>
</gene>
<feature type="transmembrane region" description="Helical" evidence="1">
    <location>
        <begin position="6"/>
        <end position="22"/>
    </location>
</feature>
<dbReference type="RefSeq" id="WP_083582843.1">
    <property type="nucleotide sequence ID" value="NZ_MPPI01000009.1"/>
</dbReference>
<keyword evidence="3" id="KW-1185">Reference proteome</keyword>
<reference evidence="2 3" key="1">
    <citation type="submission" date="2018-02" db="EMBL/GenBank/DDBJ databases">
        <authorList>
            <person name="Cohen D.B."/>
            <person name="Kent A.D."/>
        </authorList>
    </citation>
    <scope>NUCLEOTIDE SEQUENCE [LARGE SCALE GENOMIC DNA]</scope>
    <source>
        <strain evidence="2 3">ULC007</strain>
    </source>
</reference>
<name>A0A2T1DHV9_9CYAN</name>
<evidence type="ECO:0000313" key="3">
    <source>
        <dbReference type="Proteomes" id="UP000238634"/>
    </source>
</evidence>
<organism evidence="2 3">
    <name type="scientific">Phormidesmis priestleyi ULC007</name>
    <dbReference type="NCBI Taxonomy" id="1920490"/>
    <lineage>
        <taxon>Bacteria</taxon>
        <taxon>Bacillati</taxon>
        <taxon>Cyanobacteriota</taxon>
        <taxon>Cyanophyceae</taxon>
        <taxon>Leptolyngbyales</taxon>
        <taxon>Leptolyngbyaceae</taxon>
        <taxon>Phormidesmis</taxon>
    </lineage>
</organism>
<dbReference type="AlphaFoldDB" id="A0A2T1DHV9"/>
<keyword evidence="1" id="KW-1133">Transmembrane helix</keyword>